<keyword evidence="9" id="KW-1185">Reference proteome</keyword>
<dbReference type="EMBL" id="JAPQKL010000008">
    <property type="protein sequence ID" value="KAJ5120746.1"/>
    <property type="molecule type" value="Genomic_DNA"/>
</dbReference>
<feature type="signal peptide" evidence="6">
    <location>
        <begin position="1"/>
        <end position="15"/>
    </location>
</feature>
<evidence type="ECO:0000259" key="7">
    <source>
        <dbReference type="PROSITE" id="PS51387"/>
    </source>
</evidence>
<dbReference type="AlphaFoldDB" id="A0A9W9GI97"/>
<keyword evidence="4" id="KW-0274">FAD</keyword>
<evidence type="ECO:0000256" key="1">
    <source>
        <dbReference type="ARBA" id="ARBA00001974"/>
    </source>
</evidence>
<reference evidence="8" key="2">
    <citation type="journal article" date="2023" name="IMA Fungus">
        <title>Comparative genomic study of the Penicillium genus elucidates a diverse pangenome and 15 lateral gene transfer events.</title>
        <authorList>
            <person name="Petersen C."/>
            <person name="Sorensen T."/>
            <person name="Nielsen M.R."/>
            <person name="Sondergaard T.E."/>
            <person name="Sorensen J.L."/>
            <person name="Fitzpatrick D.A."/>
            <person name="Frisvad J.C."/>
            <person name="Nielsen K.L."/>
        </authorList>
    </citation>
    <scope>NUCLEOTIDE SEQUENCE</scope>
    <source>
        <strain evidence="8">IBT 22155</strain>
    </source>
</reference>
<keyword evidence="6" id="KW-0732">Signal</keyword>
<dbReference type="Gene3D" id="3.30.465.10">
    <property type="match status" value="2"/>
</dbReference>
<accession>A0A9W9GI97</accession>
<evidence type="ECO:0000256" key="3">
    <source>
        <dbReference type="ARBA" id="ARBA00022630"/>
    </source>
</evidence>
<dbReference type="PANTHER" id="PTHR42973:SF39">
    <property type="entry name" value="FAD-BINDING PCMH-TYPE DOMAIN-CONTAINING PROTEIN"/>
    <property type="match status" value="1"/>
</dbReference>
<dbReference type="SUPFAM" id="SSF56176">
    <property type="entry name" value="FAD-binding/transporter-associated domain-like"/>
    <property type="match status" value="1"/>
</dbReference>
<feature type="chain" id="PRO_5040931883" description="FAD-binding PCMH-type domain-containing protein" evidence="6">
    <location>
        <begin position="16"/>
        <end position="568"/>
    </location>
</feature>
<dbReference type="InterPro" id="IPR016169">
    <property type="entry name" value="FAD-bd_PCMH_sub2"/>
</dbReference>
<gene>
    <name evidence="8" type="ORF">N7515_010134</name>
</gene>
<proteinExistence type="inferred from homology"/>
<reference evidence="8" key="1">
    <citation type="submission" date="2022-11" db="EMBL/GenBank/DDBJ databases">
        <authorList>
            <person name="Petersen C."/>
        </authorList>
    </citation>
    <scope>NUCLEOTIDE SEQUENCE</scope>
    <source>
        <strain evidence="8">IBT 22155</strain>
    </source>
</reference>
<comment type="cofactor">
    <cofactor evidence="1">
        <name>FAD</name>
        <dbReference type="ChEBI" id="CHEBI:57692"/>
    </cofactor>
</comment>
<dbReference type="PANTHER" id="PTHR42973">
    <property type="entry name" value="BINDING OXIDOREDUCTASE, PUTATIVE (AFU_ORTHOLOGUE AFUA_1G17690)-RELATED"/>
    <property type="match status" value="1"/>
</dbReference>
<evidence type="ECO:0000256" key="6">
    <source>
        <dbReference type="SAM" id="SignalP"/>
    </source>
</evidence>
<sequence length="568" mass="61812">MFALLTSLLVVAAQASTSCRCFPGDDCWPSEAVWTKFNESIGGQLVKTVPLATPCHEPNYDAAQCTILRDGWEKPEEHYKSSSSIMAGFFTNGTCDPYHPVSKPCTLGNYVAYAVNVTTADHVSKTIKFATKHDIRVVVRNTGHDYNGKSTGAGALGIWTHHLKDISIHDYKDAYYTGKAITMGAGVQGFEAYEAAEKGDVQVVGGECPTVGLAGGYSQGGGHSALSSRYGLGSDQVLEWKVVDGKGKIVTATRDNEYSDLYWALSGGGGGTYGVVLSMTSKAHPATPVSGFNLTFTNDQISQDTFYKAVGRFNTHLPAIVDAGAMAIWMFTNTSFAITPLTGPDIPEAKLLSLIEPFIKDLKELGIKPTTYSEQFSSYLQEFNTMQQEIGVGEAQYGGWLIPRTAVQNSNDRLNAALRQITEDGATFIGVGLNVSQKVIGNVKNSVLPAWRDTLISVTLSTPWKWNAEEEMLSAQKKMTNDYIPKLTAVAPGSGVYMNEADFHQPNYKKYFYGANYQKLDAIKRKYDSNDIFYAVTAVGSDAWKEHADGRLCRVDRNASRCGFGGDL</sequence>
<dbReference type="GO" id="GO:0071949">
    <property type="term" value="F:FAD binding"/>
    <property type="evidence" value="ECO:0007669"/>
    <property type="project" value="InterPro"/>
</dbReference>
<dbReference type="InterPro" id="IPR012951">
    <property type="entry name" value="BBE"/>
</dbReference>
<evidence type="ECO:0000256" key="2">
    <source>
        <dbReference type="ARBA" id="ARBA00005466"/>
    </source>
</evidence>
<dbReference type="InterPro" id="IPR036318">
    <property type="entry name" value="FAD-bd_PCMH-like_sf"/>
</dbReference>
<dbReference type="Proteomes" id="UP001149079">
    <property type="component" value="Unassembled WGS sequence"/>
</dbReference>
<name>A0A9W9GI97_9EURO</name>
<dbReference type="GeneID" id="81410048"/>
<evidence type="ECO:0000313" key="9">
    <source>
        <dbReference type="Proteomes" id="UP001149079"/>
    </source>
</evidence>
<evidence type="ECO:0000256" key="5">
    <source>
        <dbReference type="ARBA" id="ARBA00023002"/>
    </source>
</evidence>
<dbReference type="RefSeq" id="XP_056517250.1">
    <property type="nucleotide sequence ID" value="XM_056670877.1"/>
</dbReference>
<feature type="domain" description="FAD-binding PCMH-type" evidence="7">
    <location>
        <begin position="107"/>
        <end position="286"/>
    </location>
</feature>
<dbReference type="OrthoDB" id="9983560at2759"/>
<dbReference type="GO" id="GO:0016491">
    <property type="term" value="F:oxidoreductase activity"/>
    <property type="evidence" value="ECO:0007669"/>
    <property type="project" value="UniProtKB-KW"/>
</dbReference>
<dbReference type="Pfam" id="PF08031">
    <property type="entry name" value="BBE"/>
    <property type="match status" value="1"/>
</dbReference>
<keyword evidence="3" id="KW-0285">Flavoprotein</keyword>
<dbReference type="InterPro" id="IPR016166">
    <property type="entry name" value="FAD-bd_PCMH"/>
</dbReference>
<comment type="similarity">
    <text evidence="2">Belongs to the oxygen-dependent FAD-linked oxidoreductase family.</text>
</comment>
<dbReference type="InterPro" id="IPR006094">
    <property type="entry name" value="Oxid_FAD_bind_N"/>
</dbReference>
<dbReference type="Pfam" id="PF01565">
    <property type="entry name" value="FAD_binding_4"/>
    <property type="match status" value="1"/>
</dbReference>
<organism evidence="8 9">
    <name type="scientific">Penicillium bovifimosum</name>
    <dbReference type="NCBI Taxonomy" id="126998"/>
    <lineage>
        <taxon>Eukaryota</taxon>
        <taxon>Fungi</taxon>
        <taxon>Dikarya</taxon>
        <taxon>Ascomycota</taxon>
        <taxon>Pezizomycotina</taxon>
        <taxon>Eurotiomycetes</taxon>
        <taxon>Eurotiomycetidae</taxon>
        <taxon>Eurotiales</taxon>
        <taxon>Aspergillaceae</taxon>
        <taxon>Penicillium</taxon>
    </lineage>
</organism>
<evidence type="ECO:0000256" key="4">
    <source>
        <dbReference type="ARBA" id="ARBA00022827"/>
    </source>
</evidence>
<dbReference type="PROSITE" id="PS51387">
    <property type="entry name" value="FAD_PCMH"/>
    <property type="match status" value="1"/>
</dbReference>
<keyword evidence="5" id="KW-0560">Oxidoreductase</keyword>
<protein>
    <recommendedName>
        <fullName evidence="7">FAD-binding PCMH-type domain-containing protein</fullName>
    </recommendedName>
</protein>
<comment type="caution">
    <text evidence="8">The sequence shown here is derived from an EMBL/GenBank/DDBJ whole genome shotgun (WGS) entry which is preliminary data.</text>
</comment>
<evidence type="ECO:0000313" key="8">
    <source>
        <dbReference type="EMBL" id="KAJ5120746.1"/>
    </source>
</evidence>
<dbReference type="InterPro" id="IPR050416">
    <property type="entry name" value="FAD-linked_Oxidoreductase"/>
</dbReference>